<evidence type="ECO:0000313" key="3">
    <source>
        <dbReference type="Proteomes" id="UP000279968"/>
    </source>
</evidence>
<dbReference type="RefSeq" id="WP_120781577.1">
    <property type="nucleotide sequence ID" value="NZ_JBHLUP010000002.1"/>
</dbReference>
<dbReference type="EMBL" id="RBAN01000004">
    <property type="protein sequence ID" value="RKN52670.1"/>
    <property type="molecule type" value="Genomic_DNA"/>
</dbReference>
<name>A0A3A9ZWX1_9ACTN</name>
<evidence type="ECO:0000313" key="2">
    <source>
        <dbReference type="EMBL" id="RKN52670.1"/>
    </source>
</evidence>
<dbReference type="InterPro" id="IPR036527">
    <property type="entry name" value="SCP2_sterol-bd_dom_sf"/>
</dbReference>
<comment type="caution">
    <text evidence="2">The sequence shown here is derived from an EMBL/GenBank/DDBJ whole genome shotgun (WGS) entry which is preliminary data.</text>
</comment>
<reference evidence="2 3" key="1">
    <citation type="journal article" date="2015" name="Int. J. Syst. Evol. Microbiol.">
        <title>Micromonospora costi sp. nov., isolated from a leaf of Costus speciosus.</title>
        <authorList>
            <person name="Thawai C."/>
        </authorList>
    </citation>
    <scope>NUCLEOTIDE SEQUENCE [LARGE SCALE GENOMIC DNA]</scope>
    <source>
        <strain evidence="2 3">CS1-12</strain>
    </source>
</reference>
<dbReference type="OrthoDB" id="3381037at2"/>
<dbReference type="Pfam" id="PF02036">
    <property type="entry name" value="SCP2"/>
    <property type="match status" value="1"/>
</dbReference>
<protein>
    <submittedName>
        <fullName evidence="2">Sterol-binding protein</fullName>
    </submittedName>
</protein>
<dbReference type="InterPro" id="IPR003033">
    <property type="entry name" value="SCP2_sterol-bd_dom"/>
</dbReference>
<keyword evidence="3" id="KW-1185">Reference proteome</keyword>
<proteinExistence type="predicted"/>
<dbReference type="SUPFAM" id="SSF55718">
    <property type="entry name" value="SCP-like"/>
    <property type="match status" value="1"/>
</dbReference>
<gene>
    <name evidence="2" type="ORF">D7193_22740</name>
</gene>
<organism evidence="2 3">
    <name type="scientific">Micromonospora costi</name>
    <dbReference type="NCBI Taxonomy" id="1530042"/>
    <lineage>
        <taxon>Bacteria</taxon>
        <taxon>Bacillati</taxon>
        <taxon>Actinomycetota</taxon>
        <taxon>Actinomycetes</taxon>
        <taxon>Micromonosporales</taxon>
        <taxon>Micromonosporaceae</taxon>
        <taxon>Micromonospora</taxon>
    </lineage>
</organism>
<feature type="domain" description="SCP2" evidence="1">
    <location>
        <begin position="22"/>
        <end position="104"/>
    </location>
</feature>
<sequence length="125" mass="14141">MSDAIARFFDDLGRSGRGRLEKRTSGTIRFDLVGDHGVHHWLVTITDGEIRVSRENRDADTVVRTDDAFFRRLARGEATPMSAWLRNDITTEGEFRYIVLLRRLFPPPVGARHPRSLTPGPAEPA</sequence>
<dbReference type="AlphaFoldDB" id="A0A3A9ZWX1"/>
<accession>A0A3A9ZWX1</accession>
<dbReference type="Proteomes" id="UP000279968">
    <property type="component" value="Unassembled WGS sequence"/>
</dbReference>
<evidence type="ECO:0000259" key="1">
    <source>
        <dbReference type="Pfam" id="PF02036"/>
    </source>
</evidence>
<dbReference type="Gene3D" id="3.30.1050.10">
    <property type="entry name" value="SCP2 sterol-binding domain"/>
    <property type="match status" value="1"/>
</dbReference>